<keyword evidence="3" id="KW-1185">Reference proteome</keyword>
<evidence type="ECO:0000313" key="3">
    <source>
        <dbReference type="Proteomes" id="UP001214576"/>
    </source>
</evidence>
<comment type="caution">
    <text evidence="2">The sequence shown here is derived from an EMBL/GenBank/DDBJ whole genome shotgun (WGS) entry which is preliminary data.</text>
</comment>
<reference evidence="2" key="1">
    <citation type="submission" date="2022-03" db="EMBL/GenBank/DDBJ databases">
        <title>Genomic analyses of argali, domestic sheep and their hybrids provide insights into chromosomal evolution, heterosis and genetic basis of agronomic traits.</title>
        <authorList>
            <person name="Li M."/>
        </authorList>
    </citation>
    <scope>NUCLEOTIDE SEQUENCE</scope>
    <source>
        <strain evidence="2">CAU-MHL-2022a</strain>
        <tissue evidence="2">Skin</tissue>
    </source>
</reference>
<dbReference type="EMBL" id="JAKZEL010000014">
    <property type="protein sequence ID" value="KAI4537238.1"/>
    <property type="molecule type" value="Genomic_DNA"/>
</dbReference>
<feature type="region of interest" description="Disordered" evidence="1">
    <location>
        <begin position="1"/>
        <end position="33"/>
    </location>
</feature>
<name>A0AAD4Y7H9_OVIAM</name>
<evidence type="ECO:0000256" key="1">
    <source>
        <dbReference type="SAM" id="MobiDB-lite"/>
    </source>
</evidence>
<feature type="compositionally biased region" description="Basic and acidic residues" evidence="1">
    <location>
        <begin position="1"/>
        <end position="22"/>
    </location>
</feature>
<dbReference type="AlphaFoldDB" id="A0AAD4Y7H9"/>
<organism evidence="2 3">
    <name type="scientific">Ovis ammon polii</name>
    <dbReference type="NCBI Taxonomy" id="230172"/>
    <lineage>
        <taxon>Eukaryota</taxon>
        <taxon>Metazoa</taxon>
        <taxon>Chordata</taxon>
        <taxon>Craniata</taxon>
        <taxon>Vertebrata</taxon>
        <taxon>Euteleostomi</taxon>
        <taxon>Mammalia</taxon>
        <taxon>Eutheria</taxon>
        <taxon>Laurasiatheria</taxon>
        <taxon>Artiodactyla</taxon>
        <taxon>Ruminantia</taxon>
        <taxon>Pecora</taxon>
        <taxon>Bovidae</taxon>
        <taxon>Caprinae</taxon>
        <taxon>Ovis</taxon>
    </lineage>
</organism>
<accession>A0AAD4Y7H9</accession>
<dbReference type="Proteomes" id="UP001214576">
    <property type="component" value="Unassembled WGS sequence"/>
</dbReference>
<protein>
    <submittedName>
        <fullName evidence="2">Uncharacterized protein</fullName>
    </submittedName>
</protein>
<sequence length="400" mass="45599">MQMRNEPEKYQKRFKGAGDRNPRSVGEGMAGREHRSGAYDNVIVPDVITSLNENRKSFAFKKRLPDVRWFDYIIIESKGNLGDTATEVQREKIQLDCGGPTILSEIETIYLFRMYYFSRSRLSMQMNSDFKVLIDQVQFYFSKSVFLENFSVKSEIRGKATAWKPAVCGHQWEESVDEMCKGESIGQEAVQTDRGPGSAPARCKMKREWKPSSKPGGQFQSLPVMQTAGAQVQKEREDQLVTPVMVLAIGDLEQVPQTLKFLSFLFHTSKVRILIVVLQVCDECELGLKQIQLLEDNSVFGAWIWSYNNKTLGIKALLKTVLYDLPSFFPTFYQVALDCEIVTIQHSLVVTELCYLQGSLRCSYPGPASHEKQALCQVLEFRDEEYAVFVPGDLYSFNIF</sequence>
<gene>
    <name evidence="2" type="ORF">MG293_012101</name>
</gene>
<proteinExistence type="predicted"/>
<evidence type="ECO:0000313" key="2">
    <source>
        <dbReference type="EMBL" id="KAI4537238.1"/>
    </source>
</evidence>